<protein>
    <recommendedName>
        <fullName evidence="3">FAD-binding PCMH-type domain-containing protein</fullName>
    </recommendedName>
</protein>
<dbReference type="EMBL" id="PGTB01000004">
    <property type="protein sequence ID" value="PJE38117.1"/>
    <property type="molecule type" value="Genomic_DNA"/>
</dbReference>
<dbReference type="SUPFAM" id="SSF56176">
    <property type="entry name" value="FAD-binding/transporter-associated domain-like"/>
    <property type="match status" value="1"/>
</dbReference>
<dbReference type="GO" id="GO:0071949">
    <property type="term" value="F:FAD binding"/>
    <property type="evidence" value="ECO:0007669"/>
    <property type="project" value="InterPro"/>
</dbReference>
<dbReference type="Gene3D" id="3.30.43.10">
    <property type="entry name" value="Uridine Diphospho-n-acetylenolpyruvylglucosamine Reductase, domain 2"/>
    <property type="match status" value="1"/>
</dbReference>
<evidence type="ECO:0000313" key="5">
    <source>
        <dbReference type="Proteomes" id="UP000231553"/>
    </source>
</evidence>
<reference evidence="4 5" key="1">
    <citation type="journal article" date="2018" name="Int. J. Syst. Evol. Microbiol.">
        <title>Pseudooceanicola lipolyticus sp. nov., a marine alphaproteobacterium, reclassification of Oceanicola flagellatus as Pseudooceanicola flagellatus comb. nov. and emended description of the genus Pseudooceanicola.</title>
        <authorList>
            <person name="Huang M.-M."/>
            <person name="Guo L.-L."/>
            <person name="Wu Y.-H."/>
            <person name="Lai Q.-L."/>
            <person name="Shao Z.-Z."/>
            <person name="Wang C.-S."/>
            <person name="Wu M."/>
            <person name="Xu X.-W."/>
        </authorList>
    </citation>
    <scope>NUCLEOTIDE SEQUENCE [LARGE SCALE GENOMIC DNA]</scope>
    <source>
        <strain evidence="4 5">157</strain>
    </source>
</reference>
<gene>
    <name evidence="4" type="ORF">CVM52_02950</name>
</gene>
<accession>A0A2M8J5R4</accession>
<comment type="caution">
    <text evidence="4">The sequence shown here is derived from an EMBL/GenBank/DDBJ whole genome shotgun (WGS) entry which is preliminary data.</text>
</comment>
<dbReference type="InterPro" id="IPR016166">
    <property type="entry name" value="FAD-bd_PCMH"/>
</dbReference>
<dbReference type="SUPFAM" id="SSF55447">
    <property type="entry name" value="CO dehydrogenase flavoprotein C-terminal domain-like"/>
    <property type="match status" value="1"/>
</dbReference>
<dbReference type="InterPro" id="IPR036683">
    <property type="entry name" value="CO_DH_flav_C_dom_sf"/>
</dbReference>
<keyword evidence="5" id="KW-1185">Reference proteome</keyword>
<sequence length="445" mass="47114">MRQFDYIRPTSLADAIAAWSPGAAYLGGGTNLVDLMKIGVQQPDRLIDLGRLPGLDRIEMRPDGGARIGALVRNADLAHDPAFAAAFPVVAEALLAGASGQLRNMATVGGNLMQRPRCAYFQDPHSACNRRAPGAGCAARGGEASGLAVLGWSDSCIATNPSDFGVALAALDAVVEVQGPDGGREIPFAAFHRLPGDTPEIETALAPGELILALCLPAGAAAFRDHARYLKLRERTSFAFALVSAAAALRMEGDRIAAALAGEADEVLVVGHSSGAHLAVSVLSALIRAGRVPSDGPALGLLTLGQVVPMLSFLPRAARLRGDLRFLSTRDELAWIDISAPGDGCSFALCDPVTVSGVAPEAKRWPLVISAAFTQTLSPERWKALRWRFFRLHFQYLCAFDRPGDYDYFRVTAGPQTLAARYDGRPASKSRIEVAVSKYTSVQAA</sequence>
<dbReference type="InterPro" id="IPR002346">
    <property type="entry name" value="Mopterin_DH_FAD-bd"/>
</dbReference>
<evidence type="ECO:0000256" key="1">
    <source>
        <dbReference type="ARBA" id="ARBA00022630"/>
    </source>
</evidence>
<keyword evidence="2" id="KW-0274">FAD</keyword>
<proteinExistence type="predicted"/>
<name>A0A2M8J5R4_9RHOB</name>
<dbReference type="Proteomes" id="UP000231553">
    <property type="component" value="Unassembled WGS sequence"/>
</dbReference>
<evidence type="ECO:0000256" key="2">
    <source>
        <dbReference type="ARBA" id="ARBA00022827"/>
    </source>
</evidence>
<organism evidence="4 5">
    <name type="scientific">Pseudooceanicola lipolyticus</name>
    <dbReference type="NCBI Taxonomy" id="2029104"/>
    <lineage>
        <taxon>Bacteria</taxon>
        <taxon>Pseudomonadati</taxon>
        <taxon>Pseudomonadota</taxon>
        <taxon>Alphaproteobacteria</taxon>
        <taxon>Rhodobacterales</taxon>
        <taxon>Paracoccaceae</taxon>
        <taxon>Pseudooceanicola</taxon>
    </lineage>
</organism>
<dbReference type="InterPro" id="IPR016167">
    <property type="entry name" value="FAD-bd_PCMH_sub1"/>
</dbReference>
<feature type="domain" description="FAD-binding PCMH-type" evidence="3">
    <location>
        <begin position="1"/>
        <end position="221"/>
    </location>
</feature>
<dbReference type="Gene3D" id="3.30.390.50">
    <property type="entry name" value="CO dehydrogenase flavoprotein, C-terminal domain"/>
    <property type="match status" value="1"/>
</dbReference>
<dbReference type="PANTHER" id="PTHR42659">
    <property type="entry name" value="XANTHINE DEHYDROGENASE SUBUNIT C-RELATED"/>
    <property type="match status" value="1"/>
</dbReference>
<evidence type="ECO:0000313" key="4">
    <source>
        <dbReference type="EMBL" id="PJE38117.1"/>
    </source>
</evidence>
<dbReference type="PANTHER" id="PTHR42659:SF9">
    <property type="entry name" value="XANTHINE DEHYDROGENASE FAD-BINDING SUBUNIT XDHB-RELATED"/>
    <property type="match status" value="1"/>
</dbReference>
<dbReference type="PROSITE" id="PS51387">
    <property type="entry name" value="FAD_PCMH"/>
    <property type="match status" value="1"/>
</dbReference>
<dbReference type="GO" id="GO:0016491">
    <property type="term" value="F:oxidoreductase activity"/>
    <property type="evidence" value="ECO:0007669"/>
    <property type="project" value="InterPro"/>
</dbReference>
<keyword evidence="1" id="KW-0285">Flavoprotein</keyword>
<dbReference type="InterPro" id="IPR051312">
    <property type="entry name" value="Diverse_Substr_Oxidored"/>
</dbReference>
<dbReference type="Gene3D" id="3.30.465.10">
    <property type="match status" value="2"/>
</dbReference>
<dbReference type="AlphaFoldDB" id="A0A2M8J5R4"/>
<dbReference type="InterPro" id="IPR016169">
    <property type="entry name" value="FAD-bd_PCMH_sub2"/>
</dbReference>
<evidence type="ECO:0000259" key="3">
    <source>
        <dbReference type="PROSITE" id="PS51387"/>
    </source>
</evidence>
<dbReference type="InterPro" id="IPR036318">
    <property type="entry name" value="FAD-bd_PCMH-like_sf"/>
</dbReference>
<dbReference type="RefSeq" id="WP_100161108.1">
    <property type="nucleotide sequence ID" value="NZ_PGTB01000004.1"/>
</dbReference>
<dbReference type="OrthoDB" id="9814706at2"/>
<dbReference type="Pfam" id="PF00941">
    <property type="entry name" value="FAD_binding_5"/>
    <property type="match status" value="1"/>
</dbReference>